<evidence type="ECO:0000256" key="2">
    <source>
        <dbReference type="ARBA" id="ARBA00022980"/>
    </source>
</evidence>
<dbReference type="SUPFAM" id="SSF46785">
    <property type="entry name" value="Winged helix' DNA-binding domain"/>
    <property type="match status" value="1"/>
</dbReference>
<dbReference type="InterPro" id="IPR001266">
    <property type="entry name" value="Ribosomal_eS19"/>
</dbReference>
<dbReference type="Gene3D" id="3.40.50.300">
    <property type="entry name" value="P-loop containing nucleotide triphosphate hydrolases"/>
    <property type="match status" value="1"/>
</dbReference>
<dbReference type="CDD" id="cd18787">
    <property type="entry name" value="SF2_C_DEAD"/>
    <property type="match status" value="1"/>
</dbReference>
<dbReference type="Gene3D" id="1.10.10.10">
    <property type="entry name" value="Winged helix-like DNA-binding domain superfamily/Winged helix DNA-binding domain"/>
    <property type="match status" value="1"/>
</dbReference>
<comment type="similarity">
    <text evidence="1">Belongs to the eukaryotic ribosomal protein eS19 family.</text>
</comment>
<dbReference type="SMART" id="SM01413">
    <property type="entry name" value="Ribosomal_S19e"/>
    <property type="match status" value="1"/>
</dbReference>
<gene>
    <name evidence="6" type="ORF">CCMP2556_LOCUS39552</name>
</gene>
<evidence type="ECO:0000313" key="7">
    <source>
        <dbReference type="Proteomes" id="UP001642484"/>
    </source>
</evidence>
<feature type="region of interest" description="Disordered" evidence="4">
    <location>
        <begin position="603"/>
        <end position="634"/>
    </location>
</feature>
<feature type="compositionally biased region" description="Acidic residues" evidence="4">
    <location>
        <begin position="603"/>
        <end position="617"/>
    </location>
</feature>
<dbReference type="InterPro" id="IPR001650">
    <property type="entry name" value="Helicase_C-like"/>
</dbReference>
<comment type="caution">
    <text evidence="6">The sequence shown here is derived from an EMBL/GenBank/DDBJ whole genome shotgun (WGS) entry which is preliminary data.</text>
</comment>
<dbReference type="InterPro" id="IPR036388">
    <property type="entry name" value="WH-like_DNA-bd_sf"/>
</dbReference>
<keyword evidence="2" id="KW-0689">Ribosomal protein</keyword>
<dbReference type="Pfam" id="PF01090">
    <property type="entry name" value="Ribosomal_S19e"/>
    <property type="match status" value="1"/>
</dbReference>
<organism evidence="6 7">
    <name type="scientific">Durusdinium trenchii</name>
    <dbReference type="NCBI Taxonomy" id="1381693"/>
    <lineage>
        <taxon>Eukaryota</taxon>
        <taxon>Sar</taxon>
        <taxon>Alveolata</taxon>
        <taxon>Dinophyceae</taxon>
        <taxon>Suessiales</taxon>
        <taxon>Symbiodiniaceae</taxon>
        <taxon>Durusdinium</taxon>
    </lineage>
</organism>
<proteinExistence type="inferred from homology"/>
<sequence length="634" mass="71348">MVIDQQSIRQFCANDDYQAKPDQRSADHSWGRQAPVSASGFEGVWLDCTDGQTNPVPTTISHVFVDARPPHRVMREFKPGDPVITKGGRKGIAEFQVGSRWRVQFEDGELVQRKMLKKGRLHHTSLRTDGSKEHKLDLLREILESRDFEEAVIIVFCRRRDTVMEVFKYLKEHFLGVVTCHGGMTQSFRSKSIKALKEGKAEILVATDIAARGLDIPEITHVVNFELPLVLDEFVHRCGRTGRIGKQGTTVTLVTGREKIFAAGRTTWKVCLLINLPLCNCGGIHGTPVEKYPLPVDAAHGDQSGPRASGVDEPTGVGRVGRQLDQTMTDQEEESVDLCQASHNIWHQFAVPLAQGVVLPAARNFGCGKLALNKEPEGRKIVTVKDVEPEKFISAFSQHLKRQGRFELPKWADVVKTSKARELPPSDPDWLYVRTASMVRKIYIRKGMGVGAFRKVYGSQQRRGTCTNVFTKSSGKIARYILQQLEEMGLVEQDEEGGRMITKEGQRELDTVAVQAAAEEDVAPDVRSAYIIKNRDMQRRTKANLMNRMAELEGTRLSSRELNRGTFSLMNVDDEEFDQNQGRGGNYQVFRGDSLEALEAWDESEMDDVEDANENFQEEYSNQEREIQNAQSLK</sequence>
<dbReference type="Pfam" id="PF00271">
    <property type="entry name" value="Helicase_C"/>
    <property type="match status" value="1"/>
</dbReference>
<dbReference type="SUPFAM" id="SSF52540">
    <property type="entry name" value="P-loop containing nucleoside triphosphate hydrolases"/>
    <property type="match status" value="1"/>
</dbReference>
<feature type="domain" description="Helicase C-terminal" evidence="5">
    <location>
        <begin position="135"/>
        <end position="295"/>
    </location>
</feature>
<keyword evidence="7" id="KW-1185">Reference proteome</keyword>
<dbReference type="SMART" id="SM00490">
    <property type="entry name" value="HELICc"/>
    <property type="match status" value="1"/>
</dbReference>
<reference evidence="6 7" key="1">
    <citation type="submission" date="2024-02" db="EMBL/GenBank/DDBJ databases">
        <authorList>
            <person name="Chen Y."/>
            <person name="Shah S."/>
            <person name="Dougan E. K."/>
            <person name="Thang M."/>
            <person name="Chan C."/>
        </authorList>
    </citation>
    <scope>NUCLEOTIDE SEQUENCE [LARGE SCALE GENOMIC DNA]</scope>
</reference>
<evidence type="ECO:0000256" key="3">
    <source>
        <dbReference type="ARBA" id="ARBA00023274"/>
    </source>
</evidence>
<dbReference type="Proteomes" id="UP001642484">
    <property type="component" value="Unassembled WGS sequence"/>
</dbReference>
<evidence type="ECO:0000313" key="6">
    <source>
        <dbReference type="EMBL" id="CAK9080600.1"/>
    </source>
</evidence>
<feature type="region of interest" description="Disordered" evidence="4">
    <location>
        <begin position="299"/>
        <end position="318"/>
    </location>
</feature>
<name>A0ABP0Q0V7_9DINO</name>
<protein>
    <recommendedName>
        <fullName evidence="5">Helicase C-terminal domain-containing protein</fullName>
    </recommendedName>
</protein>
<evidence type="ECO:0000256" key="1">
    <source>
        <dbReference type="ARBA" id="ARBA00010014"/>
    </source>
</evidence>
<dbReference type="PANTHER" id="PTHR11710:SF0">
    <property type="entry name" value="40S RIBOSOMAL PROTEIN S19"/>
    <property type="match status" value="1"/>
</dbReference>
<evidence type="ECO:0000259" key="5">
    <source>
        <dbReference type="PROSITE" id="PS51194"/>
    </source>
</evidence>
<dbReference type="InterPro" id="IPR036390">
    <property type="entry name" value="WH_DNA-bd_sf"/>
</dbReference>
<dbReference type="PROSITE" id="PS51194">
    <property type="entry name" value="HELICASE_CTER"/>
    <property type="match status" value="1"/>
</dbReference>
<evidence type="ECO:0000256" key="4">
    <source>
        <dbReference type="SAM" id="MobiDB-lite"/>
    </source>
</evidence>
<dbReference type="EMBL" id="CAXAMN010023751">
    <property type="protein sequence ID" value="CAK9080600.1"/>
    <property type="molecule type" value="Genomic_DNA"/>
</dbReference>
<keyword evidence="3" id="KW-0687">Ribonucleoprotein</keyword>
<dbReference type="InterPro" id="IPR027417">
    <property type="entry name" value="P-loop_NTPase"/>
</dbReference>
<dbReference type="PANTHER" id="PTHR11710">
    <property type="entry name" value="40S RIBOSOMAL PROTEIN S19"/>
    <property type="match status" value="1"/>
</dbReference>
<accession>A0ABP0Q0V7</accession>